<feature type="transmembrane region" description="Helical" evidence="15">
    <location>
        <begin position="1432"/>
        <end position="1454"/>
    </location>
</feature>
<evidence type="ECO:0000256" key="4">
    <source>
        <dbReference type="ARBA" id="ARBA00012483"/>
    </source>
</evidence>
<feature type="compositionally biased region" description="Low complexity" evidence="14">
    <location>
        <begin position="542"/>
        <end position="552"/>
    </location>
</feature>
<protein>
    <recommendedName>
        <fullName evidence="4">RING-type E3 ubiquitin transferase</fullName>
        <ecNumber evidence="4">2.3.2.27</ecNumber>
    </recommendedName>
</protein>
<organism evidence="18 19">
    <name type="scientific">Orbilia javanica</name>
    <dbReference type="NCBI Taxonomy" id="47235"/>
    <lineage>
        <taxon>Eukaryota</taxon>
        <taxon>Fungi</taxon>
        <taxon>Dikarya</taxon>
        <taxon>Ascomycota</taxon>
        <taxon>Pezizomycotina</taxon>
        <taxon>Orbiliomycetes</taxon>
        <taxon>Orbiliales</taxon>
        <taxon>Orbiliaceae</taxon>
        <taxon>Orbilia</taxon>
    </lineage>
</organism>
<evidence type="ECO:0000256" key="10">
    <source>
        <dbReference type="ARBA" id="ARBA00022833"/>
    </source>
</evidence>
<dbReference type="GO" id="GO:0036503">
    <property type="term" value="P:ERAD pathway"/>
    <property type="evidence" value="ECO:0007669"/>
    <property type="project" value="TreeGrafter"/>
</dbReference>
<keyword evidence="7" id="KW-0479">Metal-binding</keyword>
<keyword evidence="6 15" id="KW-0812">Transmembrane</keyword>
<dbReference type="GO" id="GO:0005789">
    <property type="term" value="C:endoplasmic reticulum membrane"/>
    <property type="evidence" value="ECO:0007669"/>
    <property type="project" value="TreeGrafter"/>
</dbReference>
<feature type="region of interest" description="Disordered" evidence="14">
    <location>
        <begin position="1660"/>
        <end position="1737"/>
    </location>
</feature>
<evidence type="ECO:0000256" key="15">
    <source>
        <dbReference type="SAM" id="Phobius"/>
    </source>
</evidence>
<dbReference type="PROSITE" id="PS51292">
    <property type="entry name" value="ZF_RING_CH"/>
    <property type="match status" value="1"/>
</dbReference>
<dbReference type="CDD" id="cd16702">
    <property type="entry name" value="RING_CH-C4HC3_MARCH6"/>
    <property type="match status" value="1"/>
</dbReference>
<accession>A0AAN8MT47</accession>
<feature type="transmembrane region" description="Helical" evidence="15">
    <location>
        <begin position="1485"/>
        <end position="1510"/>
    </location>
</feature>
<dbReference type="InterPro" id="IPR056521">
    <property type="entry name" value="MARCHF6-like_C"/>
</dbReference>
<comment type="caution">
    <text evidence="18">The sequence shown here is derived from an EMBL/GenBank/DDBJ whole genome shotgun (WGS) entry which is preliminary data.</text>
</comment>
<keyword evidence="11 15" id="KW-1133">Transmembrane helix</keyword>
<feature type="transmembrane region" description="Helical" evidence="15">
    <location>
        <begin position="217"/>
        <end position="236"/>
    </location>
</feature>
<evidence type="ECO:0000256" key="8">
    <source>
        <dbReference type="ARBA" id="ARBA00022771"/>
    </source>
</evidence>
<keyword evidence="19" id="KW-1185">Reference proteome</keyword>
<dbReference type="InterPro" id="IPR001841">
    <property type="entry name" value="Znf_RING"/>
</dbReference>
<dbReference type="SMART" id="SM00744">
    <property type="entry name" value="RINGv"/>
    <property type="match status" value="1"/>
</dbReference>
<feature type="transmembrane region" description="Helical" evidence="15">
    <location>
        <begin position="1522"/>
        <end position="1540"/>
    </location>
</feature>
<feature type="transmembrane region" description="Helical" evidence="15">
    <location>
        <begin position="780"/>
        <end position="801"/>
    </location>
</feature>
<name>A0AAN8MT47_9PEZI</name>
<feature type="compositionally biased region" description="Polar residues" evidence="14">
    <location>
        <begin position="1728"/>
        <end position="1737"/>
    </location>
</feature>
<dbReference type="Pfam" id="PF12906">
    <property type="entry name" value="RINGv"/>
    <property type="match status" value="1"/>
</dbReference>
<evidence type="ECO:0000256" key="14">
    <source>
        <dbReference type="SAM" id="MobiDB-lite"/>
    </source>
</evidence>
<dbReference type="EMBL" id="JAVHNR010000003">
    <property type="protein sequence ID" value="KAK6348424.1"/>
    <property type="molecule type" value="Genomic_DNA"/>
</dbReference>
<dbReference type="PANTHER" id="PTHR13145">
    <property type="entry name" value="SSM4 PROTEIN"/>
    <property type="match status" value="1"/>
</dbReference>
<feature type="compositionally biased region" description="Acidic residues" evidence="14">
    <location>
        <begin position="611"/>
        <end position="624"/>
    </location>
</feature>
<feature type="transmembrane region" description="Helical" evidence="15">
    <location>
        <begin position="1022"/>
        <end position="1040"/>
    </location>
</feature>
<evidence type="ECO:0000256" key="3">
    <source>
        <dbReference type="ARBA" id="ARBA00004906"/>
    </source>
</evidence>
<dbReference type="Proteomes" id="UP001313282">
    <property type="component" value="Unassembled WGS sequence"/>
</dbReference>
<feature type="compositionally biased region" description="Pro residues" evidence="14">
    <location>
        <begin position="714"/>
        <end position="726"/>
    </location>
</feature>
<dbReference type="PROSITE" id="PS50089">
    <property type="entry name" value="ZF_RING_2"/>
    <property type="match status" value="1"/>
</dbReference>
<evidence type="ECO:0000313" key="19">
    <source>
        <dbReference type="Proteomes" id="UP001313282"/>
    </source>
</evidence>
<reference evidence="18 19" key="1">
    <citation type="submission" date="2019-10" db="EMBL/GenBank/DDBJ databases">
        <authorList>
            <person name="Palmer J.M."/>
        </authorList>
    </citation>
    <scope>NUCLEOTIDE SEQUENCE [LARGE SCALE GENOMIC DNA]</scope>
    <source>
        <strain evidence="18 19">TWF718</strain>
    </source>
</reference>
<evidence type="ECO:0000256" key="5">
    <source>
        <dbReference type="ARBA" id="ARBA00022679"/>
    </source>
</evidence>
<evidence type="ECO:0000313" key="18">
    <source>
        <dbReference type="EMBL" id="KAK6348424.1"/>
    </source>
</evidence>
<keyword evidence="8 13" id="KW-0863">Zinc-finger</keyword>
<dbReference type="InterPro" id="IPR013083">
    <property type="entry name" value="Znf_RING/FYVE/PHD"/>
</dbReference>
<sequence>MASLSDETCRICRSEGTAEEPLYHPCKCSGSIKYVHQDCLMEWLQHSQKKHCELCKTPFRFTKVYDPHMPKTLPFFVFLKLAFKHITRLIIQILRLSSVLFVWLFWLPWTVRTIWRFYFYVADGGPLFDSGVGRGYPFNTSSLNISISGTPSLMGLIGPDVSSSITVQDAPAVNNSQPDRISDYLPPTTFRFGAGIANLTSSSQINQILVDTFEGQIITILVVLAFILIFLIREWVVQQQPPQPLDGNGQPVQQQDPRFDELLAEIERHRARREANVQGDAGEVGVPPRQPMFGSGDEAEGEDNSSEESVFGGNNSEFSFRAGRTEDDDGEMPFRFEEPVRVDETEISSSASMLAREQRQSEQLLQGEADMGFDLRGLTEVSYSDTDASTSAAPVYGKRHIHPMRKRKSLQIDQHHNTPQSVPEGSGFSFQPSSSSTPFQFGSTTRHPLADSPNTNDTIRRPHISRELSAMAAELRRNVEEREKWAELHSRLEQQEEQQEMDSEVKEPISPYQWPSQDSSFPVDNPDPREAGEYSEIPVARSTSETTSENTSKSYGFNPFSSGSDFNWTKYTEYAQQEEASGSGKGKAVVSGGRESSSGSDGSRKRASDMSWEELVEINEEESVDGTVDTEPNEHNSFDDGSSEDYADFHEQIQREILATAAKHYGGLEGRLGDRIRDAEPISVVEVAELVRDSHVAQAQNPGLRRELPTEAALPPPPPPPPPPAPVNIAPPRLAAPPPAPLPAPVANQPVPNGVADDDVEVDVDDFDGVMELIGMRGPLMALVQNGIFSAVLISATIGIGVWFPYMWGRVVLTILSNPLGFFITLPYQATIFTIELLIDLAIMFGSFLVYVSDLSGRWLLRPAGWVFPYIKQVAYSQGTSEFTQNLATGAHSRISKSVGSLINHVASMRTSQSPQNPLLLFKWPTAQSLDRTFAGISKTASIFGLNGTEIFQKLHRLVDYQAPTVQNLTVVFNATSLNATSLNATSLNASDIKDAVSGNSTFVQELANTGRDAVWTPLDRIIIVIAGYFFISVMGAFYLQHKRNLAKKGIHPQGFDRKVVEGLGQAGSVMKVVLIIGIEMFVFPLYCGFLLDLALLPLFEHATIWNRWLFLKEFMFTSLFVHWFIGTCYMFHFALFVSMCRSIMRDGVLYFIRDPDDPTFHPVKEVLERPVTTQLKKIGFSAIIYGVLVIMFLGGVVWSLHYSFSGLLPVHWSSNEPVLEFPVDLLFYNIFMPLAIKYFRPANILEKIYGWWFRQCAKALRLSSFMFGERRAEEEGVFVRKTWASWLLRRKGHIPTLAGTKEGAGGVTDFKEAPDSTDLTVIFERNGRFVRAPAKDSVRPSRENLFIPVNEKNERIDGENDPIDGDFGPNSESVTLVYLPPNFRTRIGLVICLIWFFTACTGAAVTVGPLVFGRFILGMLLPGSLRMNDLYAFSLGLYALGAVILIVSSFSAAKEATGRMKSAIASIQAFKQTAWICTIRALKIIYVLGAFVVVLPTLFAFVMEAYIILPLHTYFSTDNNHVIHFIQDWTLGVLYVKMLGRMILLDRDSAWSRSLEAIVANGYLNPDVGIATKKFVLPAGGAMLAALTAPLGIGFFINTFIVKGASPELSHQIYRYSYPAVLVVSVASIGIYFLYTLFDRWKQSLRDEIYLVGEQLHNHGERRPPESRPAPLAESSTTPVIPEAGPLLNAQGQPNGDDNENEQDRLQVPADLPNAQLARPEYALEQIDSSVQPATD</sequence>
<evidence type="ECO:0000256" key="9">
    <source>
        <dbReference type="ARBA" id="ARBA00022786"/>
    </source>
</evidence>
<feature type="transmembrane region" description="Helical" evidence="15">
    <location>
        <begin position="807"/>
        <end position="826"/>
    </location>
</feature>
<keyword evidence="5" id="KW-0808">Transferase</keyword>
<feature type="compositionally biased region" description="Low complexity" evidence="14">
    <location>
        <begin position="745"/>
        <end position="755"/>
    </location>
</feature>
<evidence type="ECO:0000256" key="13">
    <source>
        <dbReference type="PROSITE-ProRule" id="PRU00175"/>
    </source>
</evidence>
<feature type="compositionally biased region" description="Pro residues" evidence="14">
    <location>
        <begin position="734"/>
        <end position="744"/>
    </location>
</feature>
<keyword evidence="10" id="KW-0862">Zinc</keyword>
<feature type="transmembrane region" description="Helical" evidence="15">
    <location>
        <begin position="1179"/>
        <end position="1202"/>
    </location>
</feature>
<keyword evidence="9" id="KW-0833">Ubl conjugation pathway</keyword>
<dbReference type="EC" id="2.3.2.27" evidence="4"/>
<feature type="region of interest" description="Disordered" evidence="14">
    <location>
        <begin position="696"/>
        <end position="758"/>
    </location>
</feature>
<evidence type="ECO:0000256" key="1">
    <source>
        <dbReference type="ARBA" id="ARBA00000900"/>
    </source>
</evidence>
<evidence type="ECO:0000256" key="7">
    <source>
        <dbReference type="ARBA" id="ARBA00022723"/>
    </source>
</evidence>
<dbReference type="PANTHER" id="PTHR13145:SF0">
    <property type="entry name" value="E3 UBIQUITIN-PROTEIN LIGASE MARCHF6"/>
    <property type="match status" value="1"/>
</dbReference>
<feature type="transmembrane region" description="Helical" evidence="15">
    <location>
        <begin position="1576"/>
        <end position="1598"/>
    </location>
</feature>
<dbReference type="GO" id="GO:0061630">
    <property type="term" value="F:ubiquitin protein ligase activity"/>
    <property type="evidence" value="ECO:0007669"/>
    <property type="project" value="UniProtKB-EC"/>
</dbReference>
<feature type="compositionally biased region" description="Polar residues" evidence="14">
    <location>
        <begin position="553"/>
        <end position="579"/>
    </location>
</feature>
<keyword evidence="12 15" id="KW-0472">Membrane</keyword>
<feature type="compositionally biased region" description="Low complexity" evidence="14">
    <location>
        <begin position="425"/>
        <end position="445"/>
    </location>
</feature>
<feature type="transmembrane region" description="Helical" evidence="15">
    <location>
        <begin position="1618"/>
        <end position="1639"/>
    </location>
</feature>
<feature type="transmembrane region" description="Helical" evidence="15">
    <location>
        <begin position="1222"/>
        <end position="1240"/>
    </location>
</feature>
<feature type="compositionally biased region" description="Basic residues" evidence="14">
    <location>
        <begin position="397"/>
        <end position="409"/>
    </location>
</feature>
<dbReference type="SUPFAM" id="SSF57850">
    <property type="entry name" value="RING/U-box"/>
    <property type="match status" value="1"/>
</dbReference>
<evidence type="ECO:0000256" key="12">
    <source>
        <dbReference type="ARBA" id="ARBA00023136"/>
    </source>
</evidence>
<evidence type="ECO:0000256" key="2">
    <source>
        <dbReference type="ARBA" id="ARBA00004141"/>
    </source>
</evidence>
<gene>
    <name evidence="18" type="ORF">TWF718_006219</name>
</gene>
<feature type="transmembrane region" description="Helical" evidence="15">
    <location>
        <begin position="1073"/>
        <end position="1100"/>
    </location>
</feature>
<comment type="subcellular location">
    <subcellularLocation>
        <location evidence="2">Membrane</location>
        <topology evidence="2">Multi-pass membrane protein</topology>
    </subcellularLocation>
</comment>
<feature type="compositionally biased region" description="Basic and acidic residues" evidence="14">
    <location>
        <begin position="483"/>
        <end position="494"/>
    </location>
</feature>
<dbReference type="Gene3D" id="3.30.40.10">
    <property type="entry name" value="Zinc/RING finger domain, C3HC4 (zinc finger)"/>
    <property type="match status" value="1"/>
</dbReference>
<comment type="pathway">
    <text evidence="3">Protein modification; protein ubiquitination.</text>
</comment>
<evidence type="ECO:0000259" key="17">
    <source>
        <dbReference type="PROSITE" id="PS51292"/>
    </source>
</evidence>
<feature type="domain" description="RING-CH-type" evidence="17">
    <location>
        <begin position="1"/>
        <end position="62"/>
    </location>
</feature>
<feature type="domain" description="RING-type" evidence="16">
    <location>
        <begin position="9"/>
        <end position="56"/>
    </location>
</feature>
<evidence type="ECO:0000259" key="16">
    <source>
        <dbReference type="PROSITE" id="PS50089"/>
    </source>
</evidence>
<feature type="compositionally biased region" description="Low complexity" evidence="14">
    <location>
        <begin position="580"/>
        <end position="601"/>
    </location>
</feature>
<feature type="compositionally biased region" description="Polar residues" evidence="14">
    <location>
        <begin position="513"/>
        <end position="522"/>
    </location>
</feature>
<feature type="region of interest" description="Disordered" evidence="14">
    <location>
        <begin position="388"/>
        <end position="466"/>
    </location>
</feature>
<feature type="transmembrane region" description="Helical" evidence="15">
    <location>
        <begin position="89"/>
        <end position="109"/>
    </location>
</feature>
<dbReference type="GO" id="GO:0008270">
    <property type="term" value="F:zinc ion binding"/>
    <property type="evidence" value="ECO:0007669"/>
    <property type="project" value="UniProtKB-KW"/>
</dbReference>
<evidence type="ECO:0000256" key="11">
    <source>
        <dbReference type="ARBA" id="ARBA00022989"/>
    </source>
</evidence>
<evidence type="ECO:0000256" key="6">
    <source>
        <dbReference type="ARBA" id="ARBA00022692"/>
    </source>
</evidence>
<dbReference type="FunFam" id="3.30.40.10:FF:000287">
    <property type="entry name" value="RING finger membrane protein"/>
    <property type="match status" value="1"/>
</dbReference>
<feature type="transmembrane region" description="Helical" evidence="15">
    <location>
        <begin position="1120"/>
        <end position="1138"/>
    </location>
</feature>
<feature type="region of interest" description="Disordered" evidence="14">
    <location>
        <begin position="483"/>
        <end position="644"/>
    </location>
</feature>
<feature type="transmembrane region" description="Helical" evidence="15">
    <location>
        <begin position="1388"/>
        <end position="1412"/>
    </location>
</feature>
<proteinExistence type="predicted"/>
<comment type="catalytic activity">
    <reaction evidence="1">
        <text>S-ubiquitinyl-[E2 ubiquitin-conjugating enzyme]-L-cysteine + [acceptor protein]-L-lysine = [E2 ubiquitin-conjugating enzyme]-L-cysteine + N(6)-ubiquitinyl-[acceptor protein]-L-lysine.</text>
        <dbReference type="EC" id="2.3.2.27"/>
    </reaction>
</comment>
<feature type="compositionally biased region" description="Acidic residues" evidence="14">
    <location>
        <begin position="297"/>
        <end position="306"/>
    </location>
</feature>
<dbReference type="Pfam" id="PF23113">
    <property type="entry name" value="MARCHF6_C"/>
    <property type="match status" value="1"/>
</dbReference>
<feature type="region of interest" description="Disordered" evidence="14">
    <location>
        <begin position="274"/>
        <end position="332"/>
    </location>
</feature>
<dbReference type="InterPro" id="IPR011016">
    <property type="entry name" value="Znf_RING-CH"/>
</dbReference>